<proteinExistence type="predicted"/>
<protein>
    <recommendedName>
        <fullName evidence="4">Asp23/Gls24 family envelope stress response protein</fullName>
    </recommendedName>
</protein>
<feature type="region of interest" description="Disordered" evidence="1">
    <location>
        <begin position="1"/>
        <end position="21"/>
    </location>
</feature>
<evidence type="ECO:0008006" key="4">
    <source>
        <dbReference type="Google" id="ProtNLM"/>
    </source>
</evidence>
<keyword evidence="3" id="KW-1185">Reference proteome</keyword>
<reference evidence="3" key="1">
    <citation type="journal article" date="2019" name="Int. J. Syst. Evol. Microbiol.">
        <title>The Global Catalogue of Microorganisms (GCM) 10K type strain sequencing project: providing services to taxonomists for standard genome sequencing and annotation.</title>
        <authorList>
            <consortium name="The Broad Institute Genomics Platform"/>
            <consortium name="The Broad Institute Genome Sequencing Center for Infectious Disease"/>
            <person name="Wu L."/>
            <person name="Ma J."/>
        </authorList>
    </citation>
    <scope>NUCLEOTIDE SEQUENCE [LARGE SCALE GENOMIC DNA]</scope>
    <source>
        <strain evidence="3">JCM 11882</strain>
    </source>
</reference>
<organism evidence="2 3">
    <name type="scientific">Dietzia aurantiaca</name>
    <dbReference type="NCBI Taxonomy" id="983873"/>
    <lineage>
        <taxon>Bacteria</taxon>
        <taxon>Bacillati</taxon>
        <taxon>Actinomycetota</taxon>
        <taxon>Actinomycetes</taxon>
        <taxon>Mycobacteriales</taxon>
        <taxon>Dietziaceae</taxon>
        <taxon>Dietzia</taxon>
    </lineage>
</organism>
<comment type="caution">
    <text evidence="2">The sequence shown here is derived from an EMBL/GenBank/DDBJ whole genome shotgun (WGS) entry which is preliminary data.</text>
</comment>
<accession>A0ABV9PMT0</accession>
<evidence type="ECO:0000313" key="3">
    <source>
        <dbReference type="Proteomes" id="UP001595836"/>
    </source>
</evidence>
<gene>
    <name evidence="2" type="ORF">ACFO7U_02015</name>
</gene>
<dbReference type="Proteomes" id="UP001595836">
    <property type="component" value="Unassembled WGS sequence"/>
</dbReference>
<evidence type="ECO:0000313" key="2">
    <source>
        <dbReference type="EMBL" id="MFC4753555.1"/>
    </source>
</evidence>
<name>A0ABV9PMT0_9ACTN</name>
<sequence>MAVNTMRDSRSAGVPDESEATREYLDRIQALHRDWDEAEARGDDSVQVSSRVRAALSEVVHADARHGARVQMPPTEAGPYSLSEQALRTLIRDAVDAVPGAMSLRTAVDFADTPEWGARGLPERVRCRVSLSAASRDLRALADDVRASVVSECVRELDLGGLTVDVHIEDLHD</sequence>
<dbReference type="RefSeq" id="WP_344989063.1">
    <property type="nucleotide sequence ID" value="NZ_BAABCD010000007.1"/>
</dbReference>
<evidence type="ECO:0000256" key="1">
    <source>
        <dbReference type="SAM" id="MobiDB-lite"/>
    </source>
</evidence>
<dbReference type="EMBL" id="JBHSHP010000007">
    <property type="protein sequence ID" value="MFC4753555.1"/>
    <property type="molecule type" value="Genomic_DNA"/>
</dbReference>